<dbReference type="AlphaFoldDB" id="A0A971IBY9"/>
<proteinExistence type="predicted"/>
<evidence type="ECO:0000313" key="1">
    <source>
        <dbReference type="EMBL" id="NLT79219.1"/>
    </source>
</evidence>
<dbReference type="EMBL" id="JAAXZR010000012">
    <property type="protein sequence ID" value="NLT79219.1"/>
    <property type="molecule type" value="Genomic_DNA"/>
</dbReference>
<dbReference type="PANTHER" id="PTHR41913:SF1">
    <property type="entry name" value="DUF1684 DOMAIN-CONTAINING PROTEIN"/>
    <property type="match status" value="1"/>
</dbReference>
<accession>A0A971IBY9</accession>
<dbReference type="Proteomes" id="UP000767327">
    <property type="component" value="Unassembled WGS sequence"/>
</dbReference>
<dbReference type="PANTHER" id="PTHR41913">
    <property type="entry name" value="DUF1684 DOMAIN-CONTAINING PROTEIN"/>
    <property type="match status" value="1"/>
</dbReference>
<reference evidence="1" key="2">
    <citation type="submission" date="2020-01" db="EMBL/GenBank/DDBJ databases">
        <authorList>
            <person name="Campanaro S."/>
        </authorList>
    </citation>
    <scope>NUCLEOTIDE SEQUENCE</scope>
    <source>
        <strain evidence="1">AS01afH2WH_6</strain>
    </source>
</reference>
<reference evidence="1" key="1">
    <citation type="journal article" date="2020" name="Biotechnol. Biofuels">
        <title>New insights from the biogas microbiome by comprehensive genome-resolved metagenomics of nearly 1600 species originating from multiple anaerobic digesters.</title>
        <authorList>
            <person name="Campanaro S."/>
            <person name="Treu L."/>
            <person name="Rodriguez-R L.M."/>
            <person name="Kovalovszki A."/>
            <person name="Ziels R.M."/>
            <person name="Maus I."/>
            <person name="Zhu X."/>
            <person name="Kougias P.G."/>
            <person name="Basile A."/>
            <person name="Luo G."/>
            <person name="Schluter A."/>
            <person name="Konstantinidis K.T."/>
            <person name="Angelidaki I."/>
        </authorList>
    </citation>
    <scope>NUCLEOTIDE SEQUENCE</scope>
    <source>
        <strain evidence="1">AS01afH2WH_6</strain>
    </source>
</reference>
<dbReference type="InterPro" id="IPR012467">
    <property type="entry name" value="DUF1684"/>
</dbReference>
<name>A0A971IBY9_9BIFI</name>
<evidence type="ECO:0000313" key="2">
    <source>
        <dbReference type="Proteomes" id="UP000767327"/>
    </source>
</evidence>
<sequence>MSSTVRDAVTVDPYVQQWHIWRAQRLEELKAPHGYLAPVSITWIANGESATIEGVPGSWNARNDVLTYVPDADASLSVSNAGSEVSQALAFVPTAFGEQALGYLQVGDLRVEVNSQTDLLRRELHRFWIRVKDPQAPSRQQFQGIEHFPIAREWSIPATFRRAKDEELDIHDSVVKTVLQSYPVLGFVDFDYQGERYSLVVSNVFGHASIFFSDGTTGKETYGIGRVLQLDALSLDGLDTIDFNYAFNYPCAFSVYCTCPIPSKRNHLPFDVAAGEKAPAQQAIYE</sequence>
<dbReference type="Pfam" id="PF07920">
    <property type="entry name" value="DUF1684"/>
    <property type="match status" value="1"/>
</dbReference>
<comment type="caution">
    <text evidence="1">The sequence shown here is derived from an EMBL/GenBank/DDBJ whole genome shotgun (WGS) entry which is preliminary data.</text>
</comment>
<dbReference type="RefSeq" id="WP_273172917.1">
    <property type="nucleotide sequence ID" value="NZ_JAAXZR010000012.1"/>
</dbReference>
<protein>
    <submittedName>
        <fullName evidence="1">DUF1684 domain-containing protein</fullName>
    </submittedName>
</protein>
<organism evidence="1 2">
    <name type="scientific">Bifidobacterium crudilactis</name>
    <dbReference type="NCBI Taxonomy" id="327277"/>
    <lineage>
        <taxon>Bacteria</taxon>
        <taxon>Bacillati</taxon>
        <taxon>Actinomycetota</taxon>
        <taxon>Actinomycetes</taxon>
        <taxon>Bifidobacteriales</taxon>
        <taxon>Bifidobacteriaceae</taxon>
        <taxon>Bifidobacterium</taxon>
    </lineage>
</organism>
<gene>
    <name evidence="1" type="ORF">GXW98_02895</name>
</gene>